<proteinExistence type="predicted"/>
<reference evidence="1" key="1">
    <citation type="submission" date="2014-07" db="EMBL/GenBank/DDBJ databases">
        <authorList>
            <person name="Martin A.A"/>
            <person name="De Silva N."/>
        </authorList>
    </citation>
    <scope>NUCLEOTIDE SEQUENCE</scope>
</reference>
<evidence type="ECO:0000313" key="2">
    <source>
        <dbReference type="WBParaSite" id="SVE_1965600.1"/>
    </source>
</evidence>
<accession>A0A0K0G4J5</accession>
<sequence length="143" mass="16772">MSILTINLETFHLPMGSYEYYEKYCHIKIIKHISMDYSIKASKVVFMFSSFLKIFSVKKLSRCLKKWKSVGVRLGEHTGCGRDSYPNSFNFLRPFLKHKQAFFETILMHFFKHLTKELRINSFPSVNLGFGSVLKIHPCPRIV</sequence>
<reference evidence="2" key="2">
    <citation type="submission" date="2015-08" db="UniProtKB">
        <authorList>
            <consortium name="WormBaseParasite"/>
        </authorList>
    </citation>
    <scope>IDENTIFICATION</scope>
</reference>
<organism evidence="1 2">
    <name type="scientific">Strongyloides venezuelensis</name>
    <name type="common">Threadworm</name>
    <dbReference type="NCBI Taxonomy" id="75913"/>
    <lineage>
        <taxon>Eukaryota</taxon>
        <taxon>Metazoa</taxon>
        <taxon>Ecdysozoa</taxon>
        <taxon>Nematoda</taxon>
        <taxon>Chromadorea</taxon>
        <taxon>Rhabditida</taxon>
        <taxon>Tylenchina</taxon>
        <taxon>Panagrolaimomorpha</taxon>
        <taxon>Strongyloidoidea</taxon>
        <taxon>Strongyloididae</taxon>
        <taxon>Strongyloides</taxon>
    </lineage>
</organism>
<keyword evidence="1" id="KW-1185">Reference proteome</keyword>
<dbReference type="AlphaFoldDB" id="A0A0K0G4J5"/>
<evidence type="ECO:0000313" key="1">
    <source>
        <dbReference type="Proteomes" id="UP000035680"/>
    </source>
</evidence>
<dbReference type="WBParaSite" id="SVE_1965600.1">
    <property type="protein sequence ID" value="SVE_1965600.1"/>
    <property type="gene ID" value="SVE_1965600"/>
</dbReference>
<dbReference type="Proteomes" id="UP000035680">
    <property type="component" value="Unassembled WGS sequence"/>
</dbReference>
<protein>
    <submittedName>
        <fullName evidence="2">Uncharacterized protein</fullName>
    </submittedName>
</protein>
<name>A0A0K0G4J5_STRVS</name>